<dbReference type="KEGG" id="amt:Amet_0403"/>
<organism evidence="1 4">
    <name type="scientific">Alkaliphilus metalliredigens (strain QYMF)</name>
    <dbReference type="NCBI Taxonomy" id="293826"/>
    <lineage>
        <taxon>Bacteria</taxon>
        <taxon>Bacillati</taxon>
        <taxon>Bacillota</taxon>
        <taxon>Clostridia</taxon>
        <taxon>Peptostreptococcales</taxon>
        <taxon>Natronincolaceae</taxon>
        <taxon>Alkaliphilus</taxon>
    </lineage>
</organism>
<protein>
    <submittedName>
        <fullName evidence="1">Uncharacterized protein</fullName>
    </submittedName>
</protein>
<evidence type="ECO:0000313" key="4">
    <source>
        <dbReference type="Proteomes" id="UP000001572"/>
    </source>
</evidence>
<gene>
    <name evidence="1" type="ordered locus">Amet_0403</name>
    <name evidence="2" type="ordered locus">Amet_1941</name>
    <name evidence="3" type="ordered locus">Amet_4379</name>
</gene>
<evidence type="ECO:0000313" key="2">
    <source>
        <dbReference type="EMBL" id="ABR48104.1"/>
    </source>
</evidence>
<dbReference type="STRING" id="293826.Amet_0403"/>
<dbReference type="AlphaFoldDB" id="A6TKB3"/>
<keyword evidence="4" id="KW-1185">Reference proteome</keyword>
<dbReference type="KEGG" id="amt:Amet_1941"/>
<dbReference type="HOGENOM" id="CLU_3264731_0_0_9"/>
<dbReference type="KEGG" id="amt:Amet_4379"/>
<sequence>MKSMTKIKDECLFCSKRICNTRIVRTEEPQYDEVACYQHIE</sequence>
<reference evidence="1" key="1">
    <citation type="submission" date="2007-06" db="EMBL/GenBank/DDBJ databases">
        <title>Complete sequence of Alkaliphilus metalliredigens QYMF.</title>
        <authorList>
            <consortium name="US DOE Joint Genome Institute"/>
            <person name="Copeland A."/>
            <person name="Lucas S."/>
            <person name="Lapidus A."/>
            <person name="Barry K."/>
            <person name="Detter J.C."/>
            <person name="Glavina del Rio T."/>
            <person name="Hammon N."/>
            <person name="Israni S."/>
            <person name="Dalin E."/>
            <person name="Tice H."/>
            <person name="Pitluck S."/>
            <person name="Chertkov O."/>
            <person name="Brettin T."/>
            <person name="Bruce D."/>
            <person name="Han C."/>
            <person name="Schmutz J."/>
            <person name="Larimer F."/>
            <person name="Land M."/>
            <person name="Hauser L."/>
            <person name="Kyrpides N."/>
            <person name="Mikhailova N."/>
            <person name="Ye Q."/>
            <person name="Zhou J."/>
            <person name="Fields M."/>
            <person name="Richardson P."/>
        </authorList>
    </citation>
    <scope>NUCLEOTIDE SEQUENCE</scope>
    <source>
        <strain evidence="1">QYMF</strain>
    </source>
</reference>
<dbReference type="EMBL" id="CP000724">
    <property type="protein sequence ID" value="ABR50453.1"/>
    <property type="molecule type" value="Genomic_DNA"/>
</dbReference>
<proteinExistence type="predicted"/>
<reference evidence="4" key="2">
    <citation type="journal article" date="2016" name="Genome Announc.">
        <title>Complete genome sequence of Alkaliphilus metalliredigens strain QYMF, an alkaliphilic and metal-reducing bacterium isolated from borax-contaminated leachate ponds.</title>
        <authorList>
            <person name="Hwang C."/>
            <person name="Copeland A."/>
            <person name="Lucas S."/>
            <person name="Lapidus A."/>
            <person name="Barry K."/>
            <person name="Detter J.C."/>
            <person name="Glavina Del Rio T."/>
            <person name="Hammon N."/>
            <person name="Israni S."/>
            <person name="Dalin E."/>
            <person name="Tice H."/>
            <person name="Pitluck S."/>
            <person name="Chertkov O."/>
            <person name="Brettin T."/>
            <person name="Bruce D."/>
            <person name="Han C."/>
            <person name="Schmutz J."/>
            <person name="Larimer F."/>
            <person name="Land M.L."/>
            <person name="Hauser L."/>
            <person name="Kyrpides N."/>
            <person name="Mikhailova N."/>
            <person name="Ye Q."/>
            <person name="Zhou J."/>
            <person name="Richardson P."/>
            <person name="Fields M.W."/>
        </authorList>
    </citation>
    <scope>NUCLEOTIDE SEQUENCE [LARGE SCALE GENOMIC DNA]</scope>
    <source>
        <strain evidence="4">QYMF</strain>
    </source>
</reference>
<dbReference type="EMBL" id="CP000724">
    <property type="protein sequence ID" value="ABR48104.1"/>
    <property type="molecule type" value="Genomic_DNA"/>
</dbReference>
<dbReference type="Proteomes" id="UP000001572">
    <property type="component" value="Chromosome"/>
</dbReference>
<evidence type="ECO:0000313" key="3">
    <source>
        <dbReference type="EMBL" id="ABR50453.1"/>
    </source>
</evidence>
<name>A6TKB3_ALKMQ</name>
<evidence type="ECO:0000313" key="1">
    <source>
        <dbReference type="EMBL" id="ABR46631.1"/>
    </source>
</evidence>
<dbReference type="EMBL" id="CP000724">
    <property type="protein sequence ID" value="ABR46631.1"/>
    <property type="molecule type" value="Genomic_DNA"/>
</dbReference>
<accession>A6TKB3</accession>